<dbReference type="Pfam" id="PF00571">
    <property type="entry name" value="CBS"/>
    <property type="match status" value="1"/>
</dbReference>
<dbReference type="SUPFAM" id="SSF52540">
    <property type="entry name" value="P-loop containing nucleoside triphosphate hydrolases"/>
    <property type="match status" value="1"/>
</dbReference>
<keyword evidence="3" id="KW-0547">Nucleotide-binding</keyword>
<dbReference type="InParanoid" id="F2LVC7"/>
<dbReference type="PANTHER" id="PTHR43117:SF4">
    <property type="entry name" value="OSMOPROTECTANT IMPORT ATP-BINDING PROTEIN OSMV"/>
    <property type="match status" value="1"/>
</dbReference>
<dbReference type="EC" id="3.6.3.30" evidence="8"/>
<evidence type="ECO:0000259" key="7">
    <source>
        <dbReference type="PROSITE" id="PS51371"/>
    </source>
</evidence>
<dbReference type="AlphaFoldDB" id="F2LVC7"/>
<evidence type="ECO:0000256" key="4">
    <source>
        <dbReference type="ARBA" id="ARBA00022840"/>
    </source>
</evidence>
<evidence type="ECO:0000313" key="9">
    <source>
        <dbReference type="Proteomes" id="UP000008139"/>
    </source>
</evidence>
<dbReference type="Gene3D" id="3.10.580.10">
    <property type="entry name" value="CBS-domain"/>
    <property type="match status" value="1"/>
</dbReference>
<keyword evidence="5" id="KW-0129">CBS domain</keyword>
<dbReference type="Pfam" id="PF00005">
    <property type="entry name" value="ABC_tran"/>
    <property type="match status" value="1"/>
</dbReference>
<keyword evidence="4" id="KW-0067">ATP-binding</keyword>
<dbReference type="FunFam" id="3.40.50.300:FF:000425">
    <property type="entry name" value="Probable ABC transporter, ATP-binding subunit"/>
    <property type="match status" value="1"/>
</dbReference>
<gene>
    <name evidence="8" type="ordered locus">Hipma_0741</name>
</gene>
<dbReference type="InterPro" id="IPR003439">
    <property type="entry name" value="ABC_transporter-like_ATP-bd"/>
</dbReference>
<dbReference type="OrthoDB" id="9809450at2"/>
<dbReference type="STRING" id="760142.Hipma_0741"/>
<evidence type="ECO:0000256" key="1">
    <source>
        <dbReference type="ARBA" id="ARBA00005417"/>
    </source>
</evidence>
<dbReference type="GO" id="GO:0016887">
    <property type="term" value="F:ATP hydrolysis activity"/>
    <property type="evidence" value="ECO:0007669"/>
    <property type="project" value="InterPro"/>
</dbReference>
<dbReference type="PANTHER" id="PTHR43117">
    <property type="entry name" value="OSMOPROTECTANT IMPORT ATP-BINDING PROTEIN OSMV"/>
    <property type="match status" value="1"/>
</dbReference>
<dbReference type="RefSeq" id="WP_013681752.1">
    <property type="nucleotide sequence ID" value="NC_015318.1"/>
</dbReference>
<sequence length="351" mass="39535">MIKIVDLTKTFNNHTVLNNINLTIKKGELFVLIGPSGSGKTTLLKMINKMETPDAGKIFINNENISKIKGTQLRRKIGYVIQSIGLLPHMSVKDNILIVPKLIKMDKSMAERRVYELLELVELEPEQYINKYPHQLSGGEAQRVGIARALAADPPIVLMDEPFGALDPITKSRLQNQICQIHKTLKKTIVFVTHDIDEAIKIGQRIAIIKDGQIIQTDSPQDMLSKPKNSFIATFLGSDRALKKLSKLLVKEFKKKADYVLQDEKEEVIQTNKKYVWVVDKKSILKGWIYLSENAKQFTEIDHKTFALNDNETLKDAVSKMVAQSVKTLPVCDKNGKLTGEISLTDIVTKT</sequence>
<reference evidence="9" key="2">
    <citation type="submission" date="2011-03" db="EMBL/GenBank/DDBJ databases">
        <title>The complete genome of Hippea maritima DSM 10411.</title>
        <authorList>
            <consortium name="US DOE Joint Genome Institute (JGI-PGF)"/>
            <person name="Lucas S."/>
            <person name="Copeland A."/>
            <person name="Lapidus A."/>
            <person name="Bruce D."/>
            <person name="Goodwin L."/>
            <person name="Pitluck S."/>
            <person name="Peters L."/>
            <person name="Kyrpides N."/>
            <person name="Mavromatis K."/>
            <person name="Pagani I."/>
            <person name="Ivanova N."/>
            <person name="Mikhailova N."/>
            <person name="Lu M."/>
            <person name="Detter J.C."/>
            <person name="Tapia R."/>
            <person name="Han C."/>
            <person name="Land M."/>
            <person name="Hauser L."/>
            <person name="Markowitz V."/>
            <person name="Cheng J.-F."/>
            <person name="Hugenholtz P."/>
            <person name="Woyke T."/>
            <person name="Wu D."/>
            <person name="Spring S."/>
            <person name="Schroeder M."/>
            <person name="Brambilla E."/>
            <person name="Klenk H.-P."/>
            <person name="Eisen J.A."/>
        </authorList>
    </citation>
    <scope>NUCLEOTIDE SEQUENCE [LARGE SCALE GENOMIC DNA]</scope>
    <source>
        <strain evidence="9">ATCC 700847 / DSM 10411 / MH2</strain>
    </source>
</reference>
<organism evidence="8 9">
    <name type="scientific">Hippea maritima (strain ATCC 700847 / DSM 10411 / MH2)</name>
    <dbReference type="NCBI Taxonomy" id="760142"/>
    <lineage>
        <taxon>Bacteria</taxon>
        <taxon>Pseudomonadati</taxon>
        <taxon>Campylobacterota</taxon>
        <taxon>Desulfurellia</taxon>
        <taxon>Desulfurellales</taxon>
        <taxon>Hippeaceae</taxon>
        <taxon>Hippea</taxon>
    </lineage>
</organism>
<dbReference type="Gene3D" id="3.40.50.300">
    <property type="entry name" value="P-loop containing nucleotide triphosphate hydrolases"/>
    <property type="match status" value="1"/>
</dbReference>
<evidence type="ECO:0000313" key="8">
    <source>
        <dbReference type="EMBL" id="AEA33711.1"/>
    </source>
</evidence>
<dbReference type="InterPro" id="IPR003593">
    <property type="entry name" value="AAA+_ATPase"/>
</dbReference>
<feature type="domain" description="ABC transporter" evidence="6">
    <location>
        <begin position="2"/>
        <end position="236"/>
    </location>
</feature>
<dbReference type="PROSITE" id="PS00211">
    <property type="entry name" value="ABC_TRANSPORTER_1"/>
    <property type="match status" value="1"/>
</dbReference>
<reference evidence="8 9" key="1">
    <citation type="journal article" date="2011" name="Stand. Genomic Sci.">
        <title>Complete genome sequence of the thermophilic sulfur-reducer Hippea maritima type strain (MH(2)).</title>
        <authorList>
            <person name="Huntemann M."/>
            <person name="Lu M."/>
            <person name="Nolan M."/>
            <person name="Lapidus A."/>
            <person name="Lucas S."/>
            <person name="Hammon N."/>
            <person name="Deshpande S."/>
            <person name="Cheng J.F."/>
            <person name="Tapia R."/>
            <person name="Han C."/>
            <person name="Goodwin L."/>
            <person name="Pitluck S."/>
            <person name="Liolios K."/>
            <person name="Pagani I."/>
            <person name="Ivanova N."/>
            <person name="Ovchinikova G."/>
            <person name="Pati A."/>
            <person name="Chen A."/>
            <person name="Palaniappan K."/>
            <person name="Land M."/>
            <person name="Hauser L."/>
            <person name="Jeffries C.D."/>
            <person name="Detter J.C."/>
            <person name="Brambilla E.M."/>
            <person name="Rohde M."/>
            <person name="Spring S."/>
            <person name="Goker M."/>
            <person name="Woyke T."/>
            <person name="Bristow J."/>
            <person name="Eisen J.A."/>
            <person name="Markowitz V."/>
            <person name="Hugenholtz P."/>
            <person name="Kyrpides N.C."/>
            <person name="Klenk H.P."/>
            <person name="Mavromatis K."/>
        </authorList>
    </citation>
    <scope>NUCLEOTIDE SEQUENCE [LARGE SCALE GENOMIC DNA]</scope>
    <source>
        <strain evidence="9">ATCC 700847 / DSM 10411 / MH2</strain>
    </source>
</reference>
<dbReference type="SMART" id="SM00382">
    <property type="entry name" value="AAA"/>
    <property type="match status" value="1"/>
</dbReference>
<evidence type="ECO:0000256" key="3">
    <source>
        <dbReference type="ARBA" id="ARBA00022741"/>
    </source>
</evidence>
<proteinExistence type="inferred from homology"/>
<keyword evidence="8" id="KW-0378">Hydrolase</keyword>
<dbReference type="InterPro" id="IPR046342">
    <property type="entry name" value="CBS_dom_sf"/>
</dbReference>
<accession>F2LVC7</accession>
<dbReference type="GO" id="GO:0015697">
    <property type="term" value="P:quaternary ammonium group transport"/>
    <property type="evidence" value="ECO:0007669"/>
    <property type="project" value="UniProtKB-ARBA"/>
</dbReference>
<dbReference type="HOGENOM" id="CLU_000604_2_2_7"/>
<comment type="similarity">
    <text evidence="1">Belongs to the ABC transporter superfamily.</text>
</comment>
<dbReference type="KEGG" id="hmr:Hipma_0741"/>
<dbReference type="InterPro" id="IPR017871">
    <property type="entry name" value="ABC_transporter-like_CS"/>
</dbReference>
<dbReference type="SUPFAM" id="SSF54631">
    <property type="entry name" value="CBS-domain pair"/>
    <property type="match status" value="1"/>
</dbReference>
<name>F2LVC7_HIPMA</name>
<evidence type="ECO:0000256" key="5">
    <source>
        <dbReference type="PROSITE-ProRule" id="PRU00703"/>
    </source>
</evidence>
<dbReference type="eggNOG" id="COG1125">
    <property type="taxonomic scope" value="Bacteria"/>
</dbReference>
<feature type="domain" description="CBS" evidence="7">
    <location>
        <begin position="301"/>
        <end position="351"/>
    </location>
</feature>
<dbReference type="PROSITE" id="PS50893">
    <property type="entry name" value="ABC_TRANSPORTER_2"/>
    <property type="match status" value="1"/>
</dbReference>
<dbReference type="PROSITE" id="PS51371">
    <property type="entry name" value="CBS"/>
    <property type="match status" value="1"/>
</dbReference>
<keyword evidence="9" id="KW-1185">Reference proteome</keyword>
<dbReference type="FunCoup" id="F2LVC7">
    <property type="interactions" value="130"/>
</dbReference>
<dbReference type="EMBL" id="CP002606">
    <property type="protein sequence ID" value="AEA33711.1"/>
    <property type="molecule type" value="Genomic_DNA"/>
</dbReference>
<keyword evidence="2" id="KW-0813">Transport</keyword>
<evidence type="ECO:0000256" key="2">
    <source>
        <dbReference type="ARBA" id="ARBA00022448"/>
    </source>
</evidence>
<dbReference type="Proteomes" id="UP000008139">
    <property type="component" value="Chromosome"/>
</dbReference>
<dbReference type="InterPro" id="IPR000644">
    <property type="entry name" value="CBS_dom"/>
</dbReference>
<protein>
    <submittedName>
        <fullName evidence="8">Glycine betaine/L-proline ABC transporter, ATPase subunit</fullName>
        <ecNumber evidence="8">3.6.3.30</ecNumber>
    </submittedName>
</protein>
<dbReference type="GO" id="GO:0005524">
    <property type="term" value="F:ATP binding"/>
    <property type="evidence" value="ECO:0007669"/>
    <property type="project" value="UniProtKB-KW"/>
</dbReference>
<dbReference type="InterPro" id="IPR027417">
    <property type="entry name" value="P-loop_NTPase"/>
</dbReference>
<evidence type="ECO:0000259" key="6">
    <source>
        <dbReference type="PROSITE" id="PS50893"/>
    </source>
</evidence>